<dbReference type="STRING" id="745531.A0A0C3S1K5"/>
<dbReference type="SUPFAM" id="SSF52833">
    <property type="entry name" value="Thioredoxin-like"/>
    <property type="match status" value="1"/>
</dbReference>
<proteinExistence type="predicted"/>
<evidence type="ECO:0000313" key="2">
    <source>
        <dbReference type="Proteomes" id="UP000053257"/>
    </source>
</evidence>
<keyword evidence="2" id="KW-1185">Reference proteome</keyword>
<reference evidence="1 2" key="1">
    <citation type="journal article" date="2014" name="PLoS Genet.">
        <title>Analysis of the Phlebiopsis gigantea genome, transcriptome and secretome provides insight into its pioneer colonization strategies of wood.</title>
        <authorList>
            <person name="Hori C."/>
            <person name="Ishida T."/>
            <person name="Igarashi K."/>
            <person name="Samejima M."/>
            <person name="Suzuki H."/>
            <person name="Master E."/>
            <person name="Ferreira P."/>
            <person name="Ruiz-Duenas F.J."/>
            <person name="Held B."/>
            <person name="Canessa P."/>
            <person name="Larrondo L.F."/>
            <person name="Schmoll M."/>
            <person name="Druzhinina I.S."/>
            <person name="Kubicek C.P."/>
            <person name="Gaskell J.A."/>
            <person name="Kersten P."/>
            <person name="St John F."/>
            <person name="Glasner J."/>
            <person name="Sabat G."/>
            <person name="Splinter BonDurant S."/>
            <person name="Syed K."/>
            <person name="Yadav J."/>
            <person name="Mgbeahuruike A.C."/>
            <person name="Kovalchuk A."/>
            <person name="Asiegbu F.O."/>
            <person name="Lackner G."/>
            <person name="Hoffmeister D."/>
            <person name="Rencoret J."/>
            <person name="Gutierrez A."/>
            <person name="Sun H."/>
            <person name="Lindquist E."/>
            <person name="Barry K."/>
            <person name="Riley R."/>
            <person name="Grigoriev I.V."/>
            <person name="Henrissat B."/>
            <person name="Kues U."/>
            <person name="Berka R.M."/>
            <person name="Martinez A.T."/>
            <person name="Covert S.F."/>
            <person name="Blanchette R.A."/>
            <person name="Cullen D."/>
        </authorList>
    </citation>
    <scope>NUCLEOTIDE SEQUENCE [LARGE SCALE GENOMIC DNA]</scope>
    <source>
        <strain evidence="1 2">11061_1 CR5-6</strain>
    </source>
</reference>
<dbReference type="EMBL" id="KN840471">
    <property type="protein sequence ID" value="KIP09021.1"/>
    <property type="molecule type" value="Genomic_DNA"/>
</dbReference>
<dbReference type="Proteomes" id="UP000053257">
    <property type="component" value="Unassembled WGS sequence"/>
</dbReference>
<gene>
    <name evidence="1" type="ORF">PHLGIDRAFT_506289</name>
</gene>
<dbReference type="AlphaFoldDB" id="A0A0C3S1K5"/>
<dbReference type="Gene3D" id="1.20.1050.130">
    <property type="match status" value="1"/>
</dbReference>
<organism evidence="1 2">
    <name type="scientific">Phlebiopsis gigantea (strain 11061_1 CR5-6)</name>
    <name type="common">White-rot fungus</name>
    <name type="synonym">Peniophora gigantea</name>
    <dbReference type="NCBI Taxonomy" id="745531"/>
    <lineage>
        <taxon>Eukaryota</taxon>
        <taxon>Fungi</taxon>
        <taxon>Dikarya</taxon>
        <taxon>Basidiomycota</taxon>
        <taxon>Agaricomycotina</taxon>
        <taxon>Agaricomycetes</taxon>
        <taxon>Polyporales</taxon>
        <taxon>Phanerochaetaceae</taxon>
        <taxon>Phlebiopsis</taxon>
    </lineage>
</organism>
<dbReference type="InterPro" id="IPR036249">
    <property type="entry name" value="Thioredoxin-like_sf"/>
</dbReference>
<protein>
    <submittedName>
        <fullName evidence="1">Uncharacterized protein</fullName>
    </submittedName>
</protein>
<evidence type="ECO:0000313" key="1">
    <source>
        <dbReference type="EMBL" id="KIP09021.1"/>
    </source>
</evidence>
<name>A0A0C3S1K5_PHLG1</name>
<sequence>MSHEKQFTLYTVVFGSNGWSLRRGDLNKLEHKEPEFTQYNPNARAPTLIDHSHKDFVIWWNELGIELYVANYHGFNCEQDFPGVYRGHQSDHRWASLIRLIWEPRRCYMELCNIPFIRTALRLREKLLLA</sequence>
<accession>A0A0C3S1K5</accession>
<dbReference type="OrthoDB" id="422574at2759"/>
<dbReference type="HOGENOM" id="CLU_1938923_0_0_1"/>